<feature type="region of interest" description="Disordered" evidence="6">
    <location>
        <begin position="102"/>
        <end position="124"/>
    </location>
</feature>
<dbReference type="Proteomes" id="UP001318040">
    <property type="component" value="Chromosome 80"/>
</dbReference>
<keyword evidence="2" id="KW-0479">Metal-binding</keyword>
<dbReference type="GO" id="GO:0006869">
    <property type="term" value="P:lipid transport"/>
    <property type="evidence" value="ECO:0007669"/>
    <property type="project" value="InterPro"/>
</dbReference>
<dbReference type="PANTHER" id="PTHR14096">
    <property type="entry name" value="APOLIPOPROTEIN L"/>
    <property type="match status" value="1"/>
</dbReference>
<feature type="transmembrane region" description="Helical" evidence="7">
    <location>
        <begin position="196"/>
        <end position="221"/>
    </location>
</feature>
<evidence type="ECO:0000256" key="5">
    <source>
        <dbReference type="PROSITE-ProRule" id="PRU00175"/>
    </source>
</evidence>
<dbReference type="GO" id="GO:0042157">
    <property type="term" value="P:lipoprotein metabolic process"/>
    <property type="evidence" value="ECO:0007669"/>
    <property type="project" value="InterPro"/>
</dbReference>
<keyword evidence="3 5" id="KW-0863">Zinc-finger</keyword>
<gene>
    <name evidence="10" type="primary">LOC116958577</name>
</gene>
<dbReference type="InterPro" id="IPR008405">
    <property type="entry name" value="ApoL"/>
</dbReference>
<keyword evidence="7" id="KW-0472">Membrane</keyword>
<dbReference type="GO" id="GO:0016020">
    <property type="term" value="C:membrane"/>
    <property type="evidence" value="ECO:0007669"/>
    <property type="project" value="TreeGrafter"/>
</dbReference>
<dbReference type="PROSITE" id="PS00518">
    <property type="entry name" value="ZF_RING_1"/>
    <property type="match status" value="1"/>
</dbReference>
<evidence type="ECO:0000256" key="7">
    <source>
        <dbReference type="SAM" id="Phobius"/>
    </source>
</evidence>
<evidence type="ECO:0000313" key="9">
    <source>
        <dbReference type="Proteomes" id="UP001318040"/>
    </source>
</evidence>
<dbReference type="SUPFAM" id="SSF57850">
    <property type="entry name" value="RING/U-box"/>
    <property type="match status" value="1"/>
</dbReference>
<evidence type="ECO:0000259" key="8">
    <source>
        <dbReference type="PROSITE" id="PS50089"/>
    </source>
</evidence>
<dbReference type="GeneID" id="116958577"/>
<dbReference type="RefSeq" id="XP_032837184.1">
    <property type="nucleotide sequence ID" value="XM_032981293.1"/>
</dbReference>
<protein>
    <submittedName>
        <fullName evidence="10">Uncharacterized protein LOC116958577</fullName>
    </submittedName>
</protein>
<name>A0AAJ7XJP0_PETMA</name>
<keyword evidence="4" id="KW-0862">Zinc</keyword>
<keyword evidence="7" id="KW-0812">Transmembrane</keyword>
<accession>A0AAJ7XJP0</accession>
<evidence type="ECO:0000313" key="10">
    <source>
        <dbReference type="RefSeq" id="XP_032837184.1"/>
    </source>
</evidence>
<reference evidence="10" key="1">
    <citation type="submission" date="2025-08" db="UniProtKB">
        <authorList>
            <consortium name="RefSeq"/>
        </authorList>
    </citation>
    <scope>IDENTIFICATION</scope>
    <source>
        <tissue evidence="10">Sperm</tissue>
    </source>
</reference>
<dbReference type="GO" id="GO:0008289">
    <property type="term" value="F:lipid binding"/>
    <property type="evidence" value="ECO:0007669"/>
    <property type="project" value="InterPro"/>
</dbReference>
<evidence type="ECO:0000256" key="4">
    <source>
        <dbReference type="ARBA" id="ARBA00022833"/>
    </source>
</evidence>
<dbReference type="InterPro" id="IPR017907">
    <property type="entry name" value="Znf_RING_CS"/>
</dbReference>
<feature type="domain" description="RING-type" evidence="8">
    <location>
        <begin position="16"/>
        <end position="61"/>
    </location>
</feature>
<dbReference type="KEGG" id="pmrn:116958577"/>
<dbReference type="Pfam" id="PF05461">
    <property type="entry name" value="ApoL"/>
    <property type="match status" value="1"/>
</dbReference>
<keyword evidence="7" id="KW-1133">Transmembrane helix</keyword>
<dbReference type="PANTHER" id="PTHR14096:SF28">
    <property type="entry name" value="APOLIPOPROTEIN L, 1-RELATED"/>
    <property type="match status" value="1"/>
</dbReference>
<dbReference type="PROSITE" id="PS50089">
    <property type="entry name" value="ZF_RING_2"/>
    <property type="match status" value="1"/>
</dbReference>
<evidence type="ECO:0000256" key="2">
    <source>
        <dbReference type="ARBA" id="ARBA00022723"/>
    </source>
</evidence>
<dbReference type="GO" id="GO:0008270">
    <property type="term" value="F:zinc ion binding"/>
    <property type="evidence" value="ECO:0007669"/>
    <property type="project" value="UniProtKB-KW"/>
</dbReference>
<feature type="transmembrane region" description="Helical" evidence="7">
    <location>
        <begin position="166"/>
        <end position="190"/>
    </location>
</feature>
<dbReference type="SMART" id="SM00184">
    <property type="entry name" value="RING"/>
    <property type="match status" value="1"/>
</dbReference>
<dbReference type="InterPro" id="IPR001841">
    <property type="entry name" value="Znf_RING"/>
</dbReference>
<comment type="similarity">
    <text evidence="1">Belongs to the apolipoprotein L family.</text>
</comment>
<proteinExistence type="inferred from homology"/>
<sequence>MARAAATTDEERDISCPICLEIFVQPVYLHCAHSYCSACIERHWDGESGANSGGFSCPQCRASTAERQTPSRNVVLATLVEQYSKKTERLWSLSLLEDGGDAEARDDIAPGRDSREAPASDYESARNKLQDIYPEWTEKREETIQNLQGMVQAIRERQKNVNIAKVTGSATGIVGGIMSIVGLALIPVTFGASLGLIIGGAAIGVAGGITGAGASIALTVLNRMDSTEAQELLTQDTELSVRLHEAMVRLNRAAAGSGESMSPGSLNLPQVAKNITQISIAAATVVEDVAVGALRGTAGAALRVTGFVLSSVFLVVDLASVVHSSLHLSNGSPSEVADQLQEVVDSLQGQLDQMHKLYYQL</sequence>
<dbReference type="AlphaFoldDB" id="A0AAJ7XJP0"/>
<keyword evidence="9" id="KW-1185">Reference proteome</keyword>
<evidence type="ECO:0000256" key="6">
    <source>
        <dbReference type="SAM" id="MobiDB-lite"/>
    </source>
</evidence>
<organism evidence="9 10">
    <name type="scientific">Petromyzon marinus</name>
    <name type="common">Sea lamprey</name>
    <dbReference type="NCBI Taxonomy" id="7757"/>
    <lineage>
        <taxon>Eukaryota</taxon>
        <taxon>Metazoa</taxon>
        <taxon>Chordata</taxon>
        <taxon>Craniata</taxon>
        <taxon>Vertebrata</taxon>
        <taxon>Cyclostomata</taxon>
        <taxon>Hyperoartia</taxon>
        <taxon>Petromyzontiformes</taxon>
        <taxon>Petromyzontidae</taxon>
        <taxon>Petromyzon</taxon>
    </lineage>
</organism>
<evidence type="ECO:0000256" key="1">
    <source>
        <dbReference type="ARBA" id="ARBA00010090"/>
    </source>
</evidence>
<dbReference type="GO" id="GO:0005576">
    <property type="term" value="C:extracellular region"/>
    <property type="evidence" value="ECO:0007669"/>
    <property type="project" value="InterPro"/>
</dbReference>
<evidence type="ECO:0000256" key="3">
    <source>
        <dbReference type="ARBA" id="ARBA00022771"/>
    </source>
</evidence>
<dbReference type="Pfam" id="PF15227">
    <property type="entry name" value="zf-C3HC4_4"/>
    <property type="match status" value="1"/>
</dbReference>
<dbReference type="InterPro" id="IPR013083">
    <property type="entry name" value="Znf_RING/FYVE/PHD"/>
</dbReference>
<dbReference type="Gene3D" id="3.30.40.10">
    <property type="entry name" value="Zinc/RING finger domain, C3HC4 (zinc finger)"/>
    <property type="match status" value="1"/>
</dbReference>